<dbReference type="Pfam" id="PF08240">
    <property type="entry name" value="ADH_N"/>
    <property type="match status" value="1"/>
</dbReference>
<dbReference type="Proteomes" id="UP000001364">
    <property type="component" value="Chromosome"/>
</dbReference>
<dbReference type="Gene3D" id="3.40.50.720">
    <property type="entry name" value="NAD(P)-binding Rossmann-like Domain"/>
    <property type="match status" value="1"/>
</dbReference>
<dbReference type="PANTHER" id="PTHR44013">
    <property type="entry name" value="ZINC-TYPE ALCOHOL DEHYDROGENASE-LIKE PROTEIN C16A3.02C"/>
    <property type="match status" value="1"/>
</dbReference>
<dbReference type="PANTHER" id="PTHR44013:SF1">
    <property type="entry name" value="ZINC-TYPE ALCOHOL DEHYDROGENASE-LIKE PROTEIN C16A3.02C"/>
    <property type="match status" value="1"/>
</dbReference>
<dbReference type="CDD" id="cd08267">
    <property type="entry name" value="MDR1"/>
    <property type="match status" value="1"/>
</dbReference>
<dbReference type="SMART" id="SM00829">
    <property type="entry name" value="PKS_ER"/>
    <property type="match status" value="1"/>
</dbReference>
<protein>
    <submittedName>
        <fullName evidence="2">Quinone oxidoreductase</fullName>
        <ecNumber evidence="2">1.6.5.5</ecNumber>
    </submittedName>
</protein>
<dbReference type="Gene3D" id="3.90.180.10">
    <property type="entry name" value="Medium-chain alcohol dehydrogenases, catalytic domain"/>
    <property type="match status" value="1"/>
</dbReference>
<accession>A0A0H3C9S2</accession>
<dbReference type="EMBL" id="CP001340">
    <property type="protein sequence ID" value="ACL95903.1"/>
    <property type="molecule type" value="Genomic_DNA"/>
</dbReference>
<evidence type="ECO:0000259" key="1">
    <source>
        <dbReference type="SMART" id="SM00829"/>
    </source>
</evidence>
<dbReference type="KEGG" id="ccs:CCNA_02438"/>
<dbReference type="InterPro" id="IPR036291">
    <property type="entry name" value="NAD(P)-bd_dom_sf"/>
</dbReference>
<dbReference type="InterPro" id="IPR052733">
    <property type="entry name" value="Chloroplast_QOR"/>
</dbReference>
<keyword evidence="2" id="KW-0560">Oxidoreductase</keyword>
<dbReference type="AlphaFoldDB" id="A0A0H3C9S2"/>
<keyword evidence="3" id="KW-1185">Reference proteome</keyword>
<dbReference type="EC" id="1.6.5.5" evidence="2"/>
<dbReference type="GO" id="GO:0003960">
    <property type="term" value="F:quinone reductase (NADPH) activity"/>
    <property type="evidence" value="ECO:0007669"/>
    <property type="project" value="UniProtKB-EC"/>
</dbReference>
<dbReference type="OrthoDB" id="9792321at2"/>
<evidence type="ECO:0000313" key="3">
    <source>
        <dbReference type="Proteomes" id="UP000001364"/>
    </source>
</evidence>
<evidence type="ECO:0000313" key="2">
    <source>
        <dbReference type="EMBL" id="ACL95903.1"/>
    </source>
</evidence>
<dbReference type="InterPro" id="IPR013154">
    <property type="entry name" value="ADH-like_N"/>
</dbReference>
<gene>
    <name evidence="2" type="ordered locus">CCNA_02438</name>
</gene>
<dbReference type="PhylomeDB" id="A0A0H3C9S2"/>
<name>A0A0H3C9S2_CAUVN</name>
<dbReference type="RefSeq" id="WP_010920211.1">
    <property type="nucleotide sequence ID" value="NC_011916.1"/>
</dbReference>
<dbReference type="Pfam" id="PF13602">
    <property type="entry name" value="ADH_zinc_N_2"/>
    <property type="match status" value="1"/>
</dbReference>
<reference evidence="2 3" key="1">
    <citation type="journal article" date="2010" name="J. Bacteriol.">
        <title>The genetic basis of laboratory adaptation in Caulobacter crescentus.</title>
        <authorList>
            <person name="Marks M.E."/>
            <person name="Castro-Rojas C.M."/>
            <person name="Teiling C."/>
            <person name="Du L."/>
            <person name="Kapatral V."/>
            <person name="Walunas T.L."/>
            <person name="Crosson S."/>
        </authorList>
    </citation>
    <scope>NUCLEOTIDE SEQUENCE [LARGE SCALE GENOMIC DNA]</scope>
    <source>
        <strain evidence="3">NA1000 / CB15N</strain>
    </source>
</reference>
<organism evidence="2 3">
    <name type="scientific">Caulobacter vibrioides (strain NA1000 / CB15N)</name>
    <name type="common">Caulobacter crescentus</name>
    <dbReference type="NCBI Taxonomy" id="565050"/>
    <lineage>
        <taxon>Bacteria</taxon>
        <taxon>Pseudomonadati</taxon>
        <taxon>Pseudomonadota</taxon>
        <taxon>Alphaproteobacteria</taxon>
        <taxon>Caulobacterales</taxon>
        <taxon>Caulobacteraceae</taxon>
        <taxon>Caulobacter</taxon>
    </lineage>
</organism>
<dbReference type="InterPro" id="IPR011032">
    <property type="entry name" value="GroES-like_sf"/>
</dbReference>
<dbReference type="HOGENOM" id="CLU_026673_3_3_5"/>
<dbReference type="InterPro" id="IPR020843">
    <property type="entry name" value="ER"/>
</dbReference>
<dbReference type="SUPFAM" id="SSF51735">
    <property type="entry name" value="NAD(P)-binding Rossmann-fold domains"/>
    <property type="match status" value="1"/>
</dbReference>
<proteinExistence type="predicted"/>
<dbReference type="PATRIC" id="fig|565050.3.peg.2391"/>
<feature type="domain" description="Enoyl reductase (ER)" evidence="1">
    <location>
        <begin position="10"/>
        <end position="320"/>
    </location>
</feature>
<dbReference type="SMR" id="A0A0H3C9S2"/>
<dbReference type="RefSeq" id="YP_002517811.1">
    <property type="nucleotide sequence ID" value="NC_011916.1"/>
</dbReference>
<sequence length="324" mass="35186">MKAVTCRRYGSPDMLAIETIERPKPRRDEVLVRVTNSTVTSGDTRLRGFRGPLLFWLPLRLAFGVFRPRQPITGMEFAGDVVALGSAVKGLRPGDRVFGMKLGGANAEYVTVKATAALARCPDRLSDDQCAATPFGALSALTFVRDTAELRPGERILIYGASGAVGVFAIQLAKILGAHVTAVSSARNLQMVLDLGADRALDYAAPDFRLEAEAYDVILDTVGATRFSQCRHALGPTGRHVFAEVDGGRLLQSLWTSFCSGPRVLCGFSAGDSPEDMTLIARHLDRGVLRPVIDRRYTMAQIIEAHRYVELGRKRGAVVIRVAD</sequence>
<dbReference type="GeneID" id="7331673"/>
<dbReference type="SUPFAM" id="SSF50129">
    <property type="entry name" value="GroES-like"/>
    <property type="match status" value="1"/>
</dbReference>